<dbReference type="SUPFAM" id="SSF48403">
    <property type="entry name" value="Ankyrin repeat"/>
    <property type="match status" value="1"/>
</dbReference>
<dbReference type="InterPro" id="IPR002110">
    <property type="entry name" value="Ankyrin_rpt"/>
</dbReference>
<dbReference type="InParanoid" id="A2DKL1"/>
<dbReference type="PROSITE" id="PS50297">
    <property type="entry name" value="ANK_REP_REGION"/>
    <property type="match status" value="2"/>
</dbReference>
<reference evidence="4" key="2">
    <citation type="journal article" date="2007" name="Science">
        <title>Draft genome sequence of the sexually transmitted pathogen Trichomonas vaginalis.</title>
        <authorList>
            <person name="Carlton J.M."/>
            <person name="Hirt R.P."/>
            <person name="Silva J.C."/>
            <person name="Delcher A.L."/>
            <person name="Schatz M."/>
            <person name="Zhao Q."/>
            <person name="Wortman J.R."/>
            <person name="Bidwell S.L."/>
            <person name="Alsmark U.C.M."/>
            <person name="Besteiro S."/>
            <person name="Sicheritz-Ponten T."/>
            <person name="Noel C.J."/>
            <person name="Dacks J.B."/>
            <person name="Foster P.G."/>
            <person name="Simillion C."/>
            <person name="Van de Peer Y."/>
            <person name="Miranda-Saavedra D."/>
            <person name="Barton G.J."/>
            <person name="Westrop G.D."/>
            <person name="Mueller S."/>
            <person name="Dessi D."/>
            <person name="Fiori P.L."/>
            <person name="Ren Q."/>
            <person name="Paulsen I."/>
            <person name="Zhang H."/>
            <person name="Bastida-Corcuera F.D."/>
            <person name="Simoes-Barbosa A."/>
            <person name="Brown M.T."/>
            <person name="Hayes R.D."/>
            <person name="Mukherjee M."/>
            <person name="Okumura C.Y."/>
            <person name="Schneider R."/>
            <person name="Smith A.J."/>
            <person name="Vanacova S."/>
            <person name="Villalvazo M."/>
            <person name="Haas B.J."/>
            <person name="Pertea M."/>
            <person name="Feldblyum T.V."/>
            <person name="Utterback T.R."/>
            <person name="Shu C.L."/>
            <person name="Osoegawa K."/>
            <person name="de Jong P.J."/>
            <person name="Hrdy I."/>
            <person name="Horvathova L."/>
            <person name="Zubacova Z."/>
            <person name="Dolezal P."/>
            <person name="Malik S.B."/>
            <person name="Logsdon J.M. Jr."/>
            <person name="Henze K."/>
            <person name="Gupta A."/>
            <person name="Wang C.C."/>
            <person name="Dunne R.L."/>
            <person name="Upcroft J.A."/>
            <person name="Upcroft P."/>
            <person name="White O."/>
            <person name="Salzberg S.L."/>
            <person name="Tang P."/>
            <person name="Chiu C.-H."/>
            <person name="Lee Y.-S."/>
            <person name="Embley T.M."/>
            <person name="Coombs G.H."/>
            <person name="Mottram J.C."/>
            <person name="Tachezy J."/>
            <person name="Fraser-Liggett C.M."/>
            <person name="Johnson P.J."/>
        </authorList>
    </citation>
    <scope>NUCLEOTIDE SEQUENCE [LARGE SCALE GENOMIC DNA]</scope>
    <source>
        <strain evidence="4">G3</strain>
    </source>
</reference>
<dbReference type="VEuPathDB" id="TrichDB:TVAGG3_0561310"/>
<sequence length="78" mass="8844">MVQISMKKNKKKETALYHAVRNNSKEIAELHISHGANINDEFIFGYTALHKAAINNNSKETAELLNSHGANFNEKYKN</sequence>
<dbReference type="PANTHER" id="PTHR24189:SF50">
    <property type="entry name" value="ANKYRIN REPEAT AND SOCS BOX PROTEIN 2"/>
    <property type="match status" value="1"/>
</dbReference>
<evidence type="ECO:0000313" key="4">
    <source>
        <dbReference type="EMBL" id="EAY18994.1"/>
    </source>
</evidence>
<dbReference type="InterPro" id="IPR036770">
    <property type="entry name" value="Ankyrin_rpt-contain_sf"/>
</dbReference>
<dbReference type="InterPro" id="IPR050745">
    <property type="entry name" value="Multifunctional_regulatory"/>
</dbReference>
<evidence type="ECO:0000256" key="2">
    <source>
        <dbReference type="ARBA" id="ARBA00023043"/>
    </source>
</evidence>
<evidence type="ECO:0000256" key="1">
    <source>
        <dbReference type="ARBA" id="ARBA00022737"/>
    </source>
</evidence>
<dbReference type="SMR" id="A2DKL1"/>
<dbReference type="RefSeq" id="XP_001579980.1">
    <property type="nucleotide sequence ID" value="XM_001579930.1"/>
</dbReference>
<keyword evidence="1" id="KW-0677">Repeat</keyword>
<dbReference type="VEuPathDB" id="TrichDB:TVAG_246720"/>
<keyword evidence="5" id="KW-1185">Reference proteome</keyword>
<protein>
    <submittedName>
        <fullName evidence="4">Ankyrin repeat protein, putative</fullName>
    </submittedName>
</protein>
<feature type="repeat" description="ANK" evidence="3">
    <location>
        <begin position="44"/>
        <end position="77"/>
    </location>
</feature>
<dbReference type="Proteomes" id="UP000001542">
    <property type="component" value="Unassembled WGS sequence"/>
</dbReference>
<gene>
    <name evidence="4" type="ORF">TVAG_246720</name>
</gene>
<reference evidence="4" key="1">
    <citation type="submission" date="2006-10" db="EMBL/GenBank/DDBJ databases">
        <authorList>
            <person name="Amadeo P."/>
            <person name="Zhao Q."/>
            <person name="Wortman J."/>
            <person name="Fraser-Liggett C."/>
            <person name="Carlton J."/>
        </authorList>
    </citation>
    <scope>NUCLEOTIDE SEQUENCE</scope>
    <source>
        <strain evidence="4">G3</strain>
    </source>
</reference>
<evidence type="ECO:0000256" key="3">
    <source>
        <dbReference type="PROSITE-ProRule" id="PRU00023"/>
    </source>
</evidence>
<organism evidence="4 5">
    <name type="scientific">Trichomonas vaginalis (strain ATCC PRA-98 / G3)</name>
    <dbReference type="NCBI Taxonomy" id="412133"/>
    <lineage>
        <taxon>Eukaryota</taxon>
        <taxon>Metamonada</taxon>
        <taxon>Parabasalia</taxon>
        <taxon>Trichomonadida</taxon>
        <taxon>Trichomonadidae</taxon>
        <taxon>Trichomonas</taxon>
    </lineage>
</organism>
<name>A2DKL1_TRIV3</name>
<dbReference type="Gene3D" id="1.25.40.20">
    <property type="entry name" value="Ankyrin repeat-containing domain"/>
    <property type="match status" value="1"/>
</dbReference>
<dbReference type="SMART" id="SM00248">
    <property type="entry name" value="ANK"/>
    <property type="match status" value="2"/>
</dbReference>
<dbReference type="PANTHER" id="PTHR24189">
    <property type="entry name" value="MYOTROPHIN"/>
    <property type="match status" value="1"/>
</dbReference>
<feature type="repeat" description="ANK" evidence="3">
    <location>
        <begin position="11"/>
        <end position="39"/>
    </location>
</feature>
<dbReference type="PROSITE" id="PS50088">
    <property type="entry name" value="ANK_REPEAT"/>
    <property type="match status" value="2"/>
</dbReference>
<keyword evidence="2 3" id="KW-0040">ANK repeat</keyword>
<dbReference type="AlphaFoldDB" id="A2DKL1"/>
<dbReference type="KEGG" id="tva:5464500"/>
<evidence type="ECO:0000313" key="5">
    <source>
        <dbReference type="Proteomes" id="UP000001542"/>
    </source>
</evidence>
<accession>A2DKL1</accession>
<dbReference type="Pfam" id="PF12796">
    <property type="entry name" value="Ank_2"/>
    <property type="match status" value="1"/>
</dbReference>
<dbReference type="EMBL" id="DS113212">
    <property type="protein sequence ID" value="EAY18994.1"/>
    <property type="molecule type" value="Genomic_DNA"/>
</dbReference>
<proteinExistence type="predicted"/>